<dbReference type="Proteomes" id="UP000314294">
    <property type="component" value="Unassembled WGS sequence"/>
</dbReference>
<name>A0A4Z2EPG4_9TELE</name>
<proteinExistence type="predicted"/>
<protein>
    <submittedName>
        <fullName evidence="2">Uncharacterized protein</fullName>
    </submittedName>
</protein>
<keyword evidence="1" id="KW-1133">Transmembrane helix</keyword>
<comment type="caution">
    <text evidence="2">The sequence shown here is derived from an EMBL/GenBank/DDBJ whole genome shotgun (WGS) entry which is preliminary data.</text>
</comment>
<evidence type="ECO:0000313" key="3">
    <source>
        <dbReference type="Proteomes" id="UP000314294"/>
    </source>
</evidence>
<keyword evidence="1" id="KW-0472">Membrane</keyword>
<organism evidence="2 3">
    <name type="scientific">Liparis tanakae</name>
    <name type="common">Tanaka's snailfish</name>
    <dbReference type="NCBI Taxonomy" id="230148"/>
    <lineage>
        <taxon>Eukaryota</taxon>
        <taxon>Metazoa</taxon>
        <taxon>Chordata</taxon>
        <taxon>Craniata</taxon>
        <taxon>Vertebrata</taxon>
        <taxon>Euteleostomi</taxon>
        <taxon>Actinopterygii</taxon>
        <taxon>Neopterygii</taxon>
        <taxon>Teleostei</taxon>
        <taxon>Neoteleostei</taxon>
        <taxon>Acanthomorphata</taxon>
        <taxon>Eupercaria</taxon>
        <taxon>Perciformes</taxon>
        <taxon>Cottioidei</taxon>
        <taxon>Cottales</taxon>
        <taxon>Liparidae</taxon>
        <taxon>Liparis</taxon>
    </lineage>
</organism>
<dbReference type="AlphaFoldDB" id="A0A4Z2EPG4"/>
<reference evidence="2 3" key="1">
    <citation type="submission" date="2019-03" db="EMBL/GenBank/DDBJ databases">
        <title>First draft genome of Liparis tanakae, snailfish: a comprehensive survey of snailfish specific genes.</title>
        <authorList>
            <person name="Kim W."/>
            <person name="Song I."/>
            <person name="Jeong J.-H."/>
            <person name="Kim D."/>
            <person name="Kim S."/>
            <person name="Ryu S."/>
            <person name="Song J.Y."/>
            <person name="Lee S.K."/>
        </authorList>
    </citation>
    <scope>NUCLEOTIDE SEQUENCE [LARGE SCALE GENOMIC DNA]</scope>
    <source>
        <tissue evidence="2">Muscle</tissue>
    </source>
</reference>
<gene>
    <name evidence="2" type="ORF">EYF80_059408</name>
</gene>
<evidence type="ECO:0000256" key="1">
    <source>
        <dbReference type="SAM" id="Phobius"/>
    </source>
</evidence>
<feature type="transmembrane region" description="Helical" evidence="1">
    <location>
        <begin position="54"/>
        <end position="79"/>
    </location>
</feature>
<keyword evidence="1" id="KW-0812">Transmembrane</keyword>
<accession>A0A4Z2EPG4</accession>
<sequence>MGLMHPSGKVVRHHEHLQFGLLASDHLLARQLLELKLLYGGGGSGGSLRRPARVAAVVGVAALTPAVAAAAAVVVGLLLRLLLPLLFLNLLLPRRPEPPGRLSSVLLGLLSVCLPLATDVRFVRGRGRGHVASLVQEAPGGSGAAGGQTDGHRQTGLRYERQTQASYVVPSPIRTAFGRCGRCRRNGGLRSRLRFARLRSTPAAIGIPNGQRGQVFDGVSGVGRQLLAFSSYDRRTNPYAFRRVRQLPGALADGRREAHSAEHRLG</sequence>
<dbReference type="EMBL" id="SRLO01004482">
    <property type="protein sequence ID" value="TNN30441.1"/>
    <property type="molecule type" value="Genomic_DNA"/>
</dbReference>
<keyword evidence="3" id="KW-1185">Reference proteome</keyword>
<evidence type="ECO:0000313" key="2">
    <source>
        <dbReference type="EMBL" id="TNN30441.1"/>
    </source>
</evidence>